<sequence>MCDVSNHKTRNTMSVNKRKMLIQKGGKENC</sequence>
<organism evidence="1 2">
    <name type="scientific">Nelumbo nucifera</name>
    <name type="common">Sacred lotus</name>
    <dbReference type="NCBI Taxonomy" id="4432"/>
    <lineage>
        <taxon>Eukaryota</taxon>
        <taxon>Viridiplantae</taxon>
        <taxon>Streptophyta</taxon>
        <taxon>Embryophyta</taxon>
        <taxon>Tracheophyta</taxon>
        <taxon>Spermatophyta</taxon>
        <taxon>Magnoliopsida</taxon>
        <taxon>Proteales</taxon>
        <taxon>Nelumbonaceae</taxon>
        <taxon>Nelumbo</taxon>
    </lineage>
</organism>
<reference evidence="1 2" key="1">
    <citation type="journal article" date="2020" name="Mol. Biol. Evol.">
        <title>Distinct Expression and Methylation Patterns for Genes with Different Fates following a Single Whole-Genome Duplication in Flowering Plants.</title>
        <authorList>
            <person name="Shi T."/>
            <person name="Rahmani R.S."/>
            <person name="Gugger P.F."/>
            <person name="Wang M."/>
            <person name="Li H."/>
            <person name="Zhang Y."/>
            <person name="Li Z."/>
            <person name="Wang Q."/>
            <person name="Van de Peer Y."/>
            <person name="Marchal K."/>
            <person name="Chen J."/>
        </authorList>
    </citation>
    <scope>NUCLEOTIDE SEQUENCE [LARGE SCALE GENOMIC DNA]</scope>
    <source>
        <tissue evidence="1">Leaf</tissue>
    </source>
</reference>
<evidence type="ECO:0000313" key="2">
    <source>
        <dbReference type="Proteomes" id="UP000607653"/>
    </source>
</evidence>
<keyword evidence="2" id="KW-1185">Reference proteome</keyword>
<protein>
    <submittedName>
        <fullName evidence="1">Uncharacterized protein</fullName>
    </submittedName>
</protein>
<evidence type="ECO:0000313" key="1">
    <source>
        <dbReference type="EMBL" id="DAD18313.1"/>
    </source>
</evidence>
<gene>
    <name evidence="1" type="ORF">HUJ06_019776</name>
</gene>
<proteinExistence type="predicted"/>
<name>A0A822XF77_NELNU</name>
<dbReference type="EMBL" id="DUZY01000001">
    <property type="protein sequence ID" value="DAD18313.1"/>
    <property type="molecule type" value="Genomic_DNA"/>
</dbReference>
<dbReference type="AlphaFoldDB" id="A0A822XF77"/>
<accession>A0A822XF77</accession>
<comment type="caution">
    <text evidence="1">The sequence shown here is derived from an EMBL/GenBank/DDBJ whole genome shotgun (WGS) entry which is preliminary data.</text>
</comment>
<dbReference type="Proteomes" id="UP000607653">
    <property type="component" value="Unassembled WGS sequence"/>
</dbReference>